<reference evidence="9" key="1">
    <citation type="journal article" date="2019" name="Int. J. Syst. Evol. Microbiol.">
        <title>The Global Catalogue of Microorganisms (GCM) 10K type strain sequencing project: providing services to taxonomists for standard genome sequencing and annotation.</title>
        <authorList>
            <consortium name="The Broad Institute Genomics Platform"/>
            <consortium name="The Broad Institute Genome Sequencing Center for Infectious Disease"/>
            <person name="Wu L."/>
            <person name="Ma J."/>
        </authorList>
    </citation>
    <scope>NUCLEOTIDE SEQUENCE [LARGE SCALE GENOMIC DNA]</scope>
    <source>
        <strain evidence="9">JCM 9458</strain>
    </source>
</reference>
<comment type="caution">
    <text evidence="8">The sequence shown here is derived from an EMBL/GenBank/DDBJ whole genome shotgun (WGS) entry which is preliminary data.</text>
</comment>
<dbReference type="SMART" id="SM00563">
    <property type="entry name" value="PlsC"/>
    <property type="match status" value="1"/>
</dbReference>
<feature type="domain" description="Phospholipid/glycerol acyltransferase" evidence="7">
    <location>
        <begin position="76"/>
        <end position="188"/>
    </location>
</feature>
<dbReference type="Pfam" id="PF01553">
    <property type="entry name" value="Acyltransferase"/>
    <property type="match status" value="1"/>
</dbReference>
<dbReference type="EMBL" id="BAAAYN010000017">
    <property type="protein sequence ID" value="GAA3386506.1"/>
    <property type="molecule type" value="Genomic_DNA"/>
</dbReference>
<dbReference type="PANTHER" id="PTHR10434">
    <property type="entry name" value="1-ACYL-SN-GLYCEROL-3-PHOSPHATE ACYLTRANSFERASE"/>
    <property type="match status" value="1"/>
</dbReference>
<dbReference type="InterPro" id="IPR002123">
    <property type="entry name" value="Plipid/glycerol_acylTrfase"/>
</dbReference>
<name>A0ABP6SWA6_9ACTN</name>
<sequence length="288" mass="30106">MRCLGADEARVPVPVAALRLVGAFMTLLAALGLAVVHPLVRGERRAAIVRSWCRTLLWTLGVRVAADASTPSPTAALVVVNHISWLDVLAVASARPGRVVARADLRGWPLIGPVAARAGTIFVDRHRLSTLPGTVAEVRAALRAGARVLVFPEGTTWCGAEGGRFRPALFQAAIDAGAPIEPVTVSYRSAGRPSTAAAFVGDDPLVASIWRVARTRDLVADLRGHRVLAPTDDRGRLAAAAEGLVYGGRTAAAAIRPVPAARASGLQRPGVSRRVGVHVVDVLHGHPA</sequence>
<evidence type="ECO:0000256" key="6">
    <source>
        <dbReference type="SAM" id="Phobius"/>
    </source>
</evidence>
<keyword evidence="9" id="KW-1185">Reference proteome</keyword>
<evidence type="ECO:0000256" key="3">
    <source>
        <dbReference type="ARBA" id="ARBA00022679"/>
    </source>
</evidence>
<accession>A0ABP6SWA6</accession>
<dbReference type="PANTHER" id="PTHR10434:SF64">
    <property type="entry name" value="1-ACYL-SN-GLYCEROL-3-PHOSPHATE ACYLTRANSFERASE-RELATED"/>
    <property type="match status" value="1"/>
</dbReference>
<evidence type="ECO:0000259" key="7">
    <source>
        <dbReference type="SMART" id="SM00563"/>
    </source>
</evidence>
<organism evidence="8 9">
    <name type="scientific">Cryptosporangium minutisporangium</name>
    <dbReference type="NCBI Taxonomy" id="113569"/>
    <lineage>
        <taxon>Bacteria</taxon>
        <taxon>Bacillati</taxon>
        <taxon>Actinomycetota</taxon>
        <taxon>Actinomycetes</taxon>
        <taxon>Cryptosporangiales</taxon>
        <taxon>Cryptosporangiaceae</taxon>
        <taxon>Cryptosporangium</taxon>
    </lineage>
</organism>
<evidence type="ECO:0000313" key="9">
    <source>
        <dbReference type="Proteomes" id="UP001501676"/>
    </source>
</evidence>
<keyword evidence="6" id="KW-1133">Transmembrane helix</keyword>
<keyword evidence="5 8" id="KW-0012">Acyltransferase</keyword>
<keyword evidence="4" id="KW-0443">Lipid metabolism</keyword>
<proteinExistence type="predicted"/>
<dbReference type="Proteomes" id="UP001501676">
    <property type="component" value="Unassembled WGS sequence"/>
</dbReference>
<keyword evidence="2" id="KW-0444">Lipid biosynthesis</keyword>
<feature type="transmembrane region" description="Helical" evidence="6">
    <location>
        <begin position="20"/>
        <end position="40"/>
    </location>
</feature>
<keyword evidence="6" id="KW-0472">Membrane</keyword>
<keyword evidence="6" id="KW-0812">Transmembrane</keyword>
<comment type="pathway">
    <text evidence="1">Lipid metabolism.</text>
</comment>
<dbReference type="SUPFAM" id="SSF69593">
    <property type="entry name" value="Glycerol-3-phosphate (1)-acyltransferase"/>
    <property type="match status" value="1"/>
</dbReference>
<evidence type="ECO:0000256" key="4">
    <source>
        <dbReference type="ARBA" id="ARBA00023098"/>
    </source>
</evidence>
<evidence type="ECO:0000256" key="2">
    <source>
        <dbReference type="ARBA" id="ARBA00022516"/>
    </source>
</evidence>
<protein>
    <submittedName>
        <fullName evidence="8">Lysophospholipid acyltransferase family protein</fullName>
    </submittedName>
</protein>
<keyword evidence="3" id="KW-0808">Transferase</keyword>
<dbReference type="CDD" id="cd07989">
    <property type="entry name" value="LPLAT_AGPAT-like"/>
    <property type="match status" value="1"/>
</dbReference>
<evidence type="ECO:0000256" key="5">
    <source>
        <dbReference type="ARBA" id="ARBA00023315"/>
    </source>
</evidence>
<gene>
    <name evidence="8" type="ORF">GCM10020369_24120</name>
</gene>
<evidence type="ECO:0000256" key="1">
    <source>
        <dbReference type="ARBA" id="ARBA00005189"/>
    </source>
</evidence>
<evidence type="ECO:0000313" key="8">
    <source>
        <dbReference type="EMBL" id="GAA3386506.1"/>
    </source>
</evidence>
<dbReference type="GO" id="GO:0016746">
    <property type="term" value="F:acyltransferase activity"/>
    <property type="evidence" value="ECO:0007669"/>
    <property type="project" value="UniProtKB-KW"/>
</dbReference>